<dbReference type="InParanoid" id="A9UVY1"/>
<evidence type="ECO:0000256" key="9">
    <source>
        <dbReference type="ARBA" id="ARBA00023242"/>
    </source>
</evidence>
<keyword evidence="2" id="KW-0479">Metal-binding</keyword>
<dbReference type="InterPro" id="IPR013246">
    <property type="entry name" value="SAGA_su_Sgf11"/>
</dbReference>
<evidence type="ECO:0000313" key="12">
    <source>
        <dbReference type="EMBL" id="EDQ90469.1"/>
    </source>
</evidence>
<evidence type="ECO:0000256" key="8">
    <source>
        <dbReference type="ARBA" id="ARBA00023163"/>
    </source>
</evidence>
<dbReference type="GO" id="GO:0005634">
    <property type="term" value="C:nucleus"/>
    <property type="evidence" value="ECO:0007669"/>
    <property type="project" value="UniProtKB-SubCell"/>
</dbReference>
<evidence type="ECO:0000256" key="6">
    <source>
        <dbReference type="ARBA" id="ARBA00023015"/>
    </source>
</evidence>
<dbReference type="GO" id="GO:0008270">
    <property type="term" value="F:zinc ion binding"/>
    <property type="evidence" value="ECO:0007669"/>
    <property type="project" value="UniProtKB-KW"/>
</dbReference>
<evidence type="ECO:0000256" key="10">
    <source>
        <dbReference type="RuleBase" id="RU261113"/>
    </source>
</evidence>
<keyword evidence="5" id="KW-0156">Chromatin regulator</keyword>
<keyword evidence="6" id="KW-0805">Transcription regulation</keyword>
<feature type="region of interest" description="Disordered" evidence="11">
    <location>
        <begin position="145"/>
        <end position="183"/>
    </location>
</feature>
<evidence type="ECO:0000256" key="3">
    <source>
        <dbReference type="ARBA" id="ARBA00022771"/>
    </source>
</evidence>
<protein>
    <recommendedName>
        <fullName evidence="10">SAGA-associated factor 11</fullName>
    </recommendedName>
</protein>
<dbReference type="PANTHER" id="PTHR46367">
    <property type="entry name" value="ATAXIN-7-LIKE PROTEIN 3"/>
    <property type="match status" value="1"/>
</dbReference>
<evidence type="ECO:0000256" key="7">
    <source>
        <dbReference type="ARBA" id="ARBA00023159"/>
    </source>
</evidence>
<evidence type="ECO:0000256" key="11">
    <source>
        <dbReference type="SAM" id="MobiDB-lite"/>
    </source>
</evidence>
<sequence>MAAATLPDEQRLREQVAALESFVEALRAQKARGVLTQAEVAADLILELVDQEVQAIAFQVHRNVKLRLLCLCPADNSDHRHHGLVATPGYDIYGTKLTLRALFARPDDGTQLNKQQAPSFRCPNCGMMRQPAKFAPHLEQCMGMGGRESRRAAAHKSRQLIQQQAGPDAPENKRTKKRSNGKGSYCMPANAALWNGHAYAVVQAHSEFAPG</sequence>
<keyword evidence="9" id="KW-0539">Nucleus</keyword>
<dbReference type="Pfam" id="PF08209">
    <property type="entry name" value="Sgf11"/>
    <property type="match status" value="1"/>
</dbReference>
<comment type="similarity">
    <text evidence="10">Belongs to the SGF11 family.</text>
</comment>
<name>A9UVY1_MONBE</name>
<dbReference type="KEGG" id="mbr:MONBRDRAFT_24279"/>
<keyword evidence="3" id="KW-0863">Zinc-finger</keyword>
<organism evidence="12 13">
    <name type="scientific">Monosiga brevicollis</name>
    <name type="common">Choanoflagellate</name>
    <dbReference type="NCBI Taxonomy" id="81824"/>
    <lineage>
        <taxon>Eukaryota</taxon>
        <taxon>Choanoflagellata</taxon>
        <taxon>Craspedida</taxon>
        <taxon>Salpingoecidae</taxon>
        <taxon>Monosiga</taxon>
    </lineage>
</organism>
<gene>
    <name evidence="12" type="ORF">MONBRDRAFT_24279</name>
</gene>
<keyword evidence="8" id="KW-0804">Transcription</keyword>
<evidence type="ECO:0000256" key="5">
    <source>
        <dbReference type="ARBA" id="ARBA00022853"/>
    </source>
</evidence>
<evidence type="ECO:0000313" key="13">
    <source>
        <dbReference type="Proteomes" id="UP000001357"/>
    </source>
</evidence>
<dbReference type="EMBL" id="CH991547">
    <property type="protein sequence ID" value="EDQ90469.1"/>
    <property type="molecule type" value="Genomic_DNA"/>
</dbReference>
<dbReference type="InterPro" id="IPR051078">
    <property type="entry name" value="SGF11"/>
</dbReference>
<dbReference type="GO" id="GO:0070461">
    <property type="term" value="C:SAGA-type complex"/>
    <property type="evidence" value="ECO:0007669"/>
    <property type="project" value="UniProtKB-ARBA"/>
</dbReference>
<dbReference type="GO" id="GO:0006325">
    <property type="term" value="P:chromatin organization"/>
    <property type="evidence" value="ECO:0007669"/>
    <property type="project" value="UniProtKB-KW"/>
</dbReference>
<evidence type="ECO:0000256" key="1">
    <source>
        <dbReference type="ARBA" id="ARBA00004123"/>
    </source>
</evidence>
<keyword evidence="7 10" id="KW-0010">Activator</keyword>
<dbReference type="Gene3D" id="3.30.160.60">
    <property type="entry name" value="Classic Zinc Finger"/>
    <property type="match status" value="1"/>
</dbReference>
<dbReference type="RefSeq" id="XP_001744520.1">
    <property type="nucleotide sequence ID" value="XM_001744468.1"/>
</dbReference>
<comment type="subcellular location">
    <subcellularLocation>
        <location evidence="1 10">Nucleus</location>
    </subcellularLocation>
</comment>
<reference evidence="12 13" key="1">
    <citation type="journal article" date="2008" name="Nature">
        <title>The genome of the choanoflagellate Monosiga brevicollis and the origin of metazoans.</title>
        <authorList>
            <consortium name="JGI Sequencing"/>
            <person name="King N."/>
            <person name="Westbrook M.J."/>
            <person name="Young S.L."/>
            <person name="Kuo A."/>
            <person name="Abedin M."/>
            <person name="Chapman J."/>
            <person name="Fairclough S."/>
            <person name="Hellsten U."/>
            <person name="Isogai Y."/>
            <person name="Letunic I."/>
            <person name="Marr M."/>
            <person name="Pincus D."/>
            <person name="Putnam N."/>
            <person name="Rokas A."/>
            <person name="Wright K.J."/>
            <person name="Zuzow R."/>
            <person name="Dirks W."/>
            <person name="Good M."/>
            <person name="Goodstein D."/>
            <person name="Lemons D."/>
            <person name="Li W."/>
            <person name="Lyons J.B."/>
            <person name="Morris A."/>
            <person name="Nichols S."/>
            <person name="Richter D.J."/>
            <person name="Salamov A."/>
            <person name="Bork P."/>
            <person name="Lim W.A."/>
            <person name="Manning G."/>
            <person name="Miller W.T."/>
            <person name="McGinnis W."/>
            <person name="Shapiro H."/>
            <person name="Tjian R."/>
            <person name="Grigoriev I.V."/>
            <person name="Rokhsar D."/>
        </authorList>
    </citation>
    <scope>NUCLEOTIDE SEQUENCE [LARGE SCALE GENOMIC DNA]</scope>
    <source>
        <strain evidence="13">MX1 / ATCC 50154</strain>
    </source>
</reference>
<dbReference type="Proteomes" id="UP000001357">
    <property type="component" value="Unassembled WGS sequence"/>
</dbReference>
<dbReference type="AlphaFoldDB" id="A9UVY1"/>
<dbReference type="GeneID" id="5889762"/>
<evidence type="ECO:0000256" key="4">
    <source>
        <dbReference type="ARBA" id="ARBA00022833"/>
    </source>
</evidence>
<keyword evidence="13" id="KW-1185">Reference proteome</keyword>
<accession>A9UVY1</accession>
<proteinExistence type="inferred from homology"/>
<dbReference type="STRING" id="81824.A9UVY1"/>
<evidence type="ECO:0000256" key="2">
    <source>
        <dbReference type="ARBA" id="ARBA00022723"/>
    </source>
</evidence>
<dbReference type="PANTHER" id="PTHR46367:SF1">
    <property type="entry name" value="ATAXIN-7-LIKE PROTEIN 3"/>
    <property type="match status" value="1"/>
</dbReference>
<keyword evidence="4" id="KW-0862">Zinc</keyword>